<evidence type="ECO:0000313" key="1">
    <source>
        <dbReference type="EMBL" id="SDD86359.1"/>
    </source>
</evidence>
<dbReference type="Proteomes" id="UP000198949">
    <property type="component" value="Unassembled WGS sequence"/>
</dbReference>
<dbReference type="AlphaFoldDB" id="A0A1G6Y7E9"/>
<evidence type="ECO:0000313" key="2">
    <source>
        <dbReference type="Proteomes" id="UP000198949"/>
    </source>
</evidence>
<accession>A0A1G6Y7E9</accession>
<dbReference type="RefSeq" id="WP_091036631.1">
    <property type="nucleotide sequence ID" value="NZ_FNAD01000008.1"/>
</dbReference>
<dbReference type="OrthoDB" id="4206066at2"/>
<dbReference type="EMBL" id="FNAD01000008">
    <property type="protein sequence ID" value="SDD86359.1"/>
    <property type="molecule type" value="Genomic_DNA"/>
</dbReference>
<name>A0A1G6Y7E9_9ACTN</name>
<reference evidence="2" key="1">
    <citation type="submission" date="2016-10" db="EMBL/GenBank/DDBJ databases">
        <authorList>
            <person name="Varghese N."/>
            <person name="Submissions S."/>
        </authorList>
    </citation>
    <scope>NUCLEOTIDE SEQUENCE [LARGE SCALE GENOMIC DNA]</scope>
    <source>
        <strain evidence="2">CGMCC 4.3516</strain>
    </source>
</reference>
<protein>
    <submittedName>
        <fullName evidence="1">Uncharacterized protein</fullName>
    </submittedName>
</protein>
<proteinExistence type="predicted"/>
<gene>
    <name evidence="1" type="ORF">SAMN05216270_108181</name>
</gene>
<sequence length="102" mass="11596">MAADYYIADTENGDHIDDPSEDALFILISELERPGNTFVVIRPHNGSPAWSASVRLLPDGGYEVERRDDRRGEHRRDPGEDMSRIANDLTIWLAARFRAAER</sequence>
<keyword evidence="2" id="KW-1185">Reference proteome</keyword>
<organism evidence="1 2">
    <name type="scientific">Glycomyces harbinensis</name>
    <dbReference type="NCBI Taxonomy" id="58114"/>
    <lineage>
        <taxon>Bacteria</taxon>
        <taxon>Bacillati</taxon>
        <taxon>Actinomycetota</taxon>
        <taxon>Actinomycetes</taxon>
        <taxon>Glycomycetales</taxon>
        <taxon>Glycomycetaceae</taxon>
        <taxon>Glycomyces</taxon>
    </lineage>
</organism>